<sequence>MKLLFLLLISVTVIHGCLRVSSPKPPKCECPSLAIGKQQTSEIENHNFYPNISNQALEPPTIVLEDCSISIGCDPEYSLVIFDTDDAVMFGEYGVDGMCEPYTQTWMADDGGQLRKFNRLYGACVGYGQCLCYSATVNEETFDAILGNHPRKEYIIGNALKDPYMIVEDCSISFRCDDPYILVLFSSHEHARFGKYPADGYCDSISQTWQVAVYNGELITLDKIWGVCVDYGTRAATKPPTSEFLYNLT</sequence>
<organism evidence="2 3">
    <name type="scientific">Caenorhabditis nigoni</name>
    <dbReference type="NCBI Taxonomy" id="1611254"/>
    <lineage>
        <taxon>Eukaryota</taxon>
        <taxon>Metazoa</taxon>
        <taxon>Ecdysozoa</taxon>
        <taxon>Nematoda</taxon>
        <taxon>Chromadorea</taxon>
        <taxon>Rhabditida</taxon>
        <taxon>Rhabditina</taxon>
        <taxon>Rhabditomorpha</taxon>
        <taxon>Rhabditoidea</taxon>
        <taxon>Rhabditidae</taxon>
        <taxon>Peloderinae</taxon>
        <taxon>Caenorhabditis</taxon>
    </lineage>
</organism>
<feature type="signal peptide" evidence="1">
    <location>
        <begin position="1"/>
        <end position="19"/>
    </location>
</feature>
<evidence type="ECO:0008006" key="4">
    <source>
        <dbReference type="Google" id="ProtNLM"/>
    </source>
</evidence>
<evidence type="ECO:0000313" key="3">
    <source>
        <dbReference type="Proteomes" id="UP000230233"/>
    </source>
</evidence>
<evidence type="ECO:0000256" key="1">
    <source>
        <dbReference type="SAM" id="SignalP"/>
    </source>
</evidence>
<keyword evidence="3" id="KW-1185">Reference proteome</keyword>
<feature type="chain" id="PRO_5013633609" description="DUF281 domain-containing protein" evidence="1">
    <location>
        <begin position="20"/>
        <end position="249"/>
    </location>
</feature>
<gene>
    <name evidence="2" type="primary">Cnig_chr_I.g3327</name>
    <name evidence="2" type="ORF">B9Z55_003327</name>
</gene>
<comment type="caution">
    <text evidence="2">The sequence shown here is derived from an EMBL/GenBank/DDBJ whole genome shotgun (WGS) entry which is preliminary data.</text>
</comment>
<accession>A0A2G5VPR7</accession>
<evidence type="ECO:0000313" key="2">
    <source>
        <dbReference type="EMBL" id="PIC53764.1"/>
    </source>
</evidence>
<dbReference type="Proteomes" id="UP000230233">
    <property type="component" value="Chromosome I"/>
</dbReference>
<protein>
    <recommendedName>
        <fullName evidence="4">DUF281 domain-containing protein</fullName>
    </recommendedName>
</protein>
<dbReference type="AlphaFoldDB" id="A0A2G5VPR7"/>
<keyword evidence="1" id="KW-0732">Signal</keyword>
<reference evidence="3" key="1">
    <citation type="submission" date="2017-10" db="EMBL/GenBank/DDBJ databases">
        <title>Rapid genome shrinkage in a self-fertile nematode reveals novel sperm competition proteins.</title>
        <authorList>
            <person name="Yin D."/>
            <person name="Schwarz E.M."/>
            <person name="Thomas C.G."/>
            <person name="Felde R.L."/>
            <person name="Korf I.F."/>
            <person name="Cutter A.D."/>
            <person name="Schartner C.M."/>
            <person name="Ralston E.J."/>
            <person name="Meyer B.J."/>
            <person name="Haag E.S."/>
        </authorList>
    </citation>
    <scope>NUCLEOTIDE SEQUENCE [LARGE SCALE GENOMIC DNA]</scope>
    <source>
        <strain evidence="3">JU1422</strain>
    </source>
</reference>
<dbReference type="OrthoDB" id="5862187at2759"/>
<proteinExistence type="predicted"/>
<dbReference type="EMBL" id="PDUG01000001">
    <property type="protein sequence ID" value="PIC53764.1"/>
    <property type="molecule type" value="Genomic_DNA"/>
</dbReference>
<name>A0A2G5VPR7_9PELO</name>